<dbReference type="AlphaFoldDB" id="A0A210PQ22"/>
<proteinExistence type="predicted"/>
<protein>
    <submittedName>
        <fullName evidence="1">Thioredoxin-like protein AAED1</fullName>
    </submittedName>
</protein>
<dbReference type="Proteomes" id="UP000242188">
    <property type="component" value="Unassembled WGS sequence"/>
</dbReference>
<sequence>MADEKVDDPELCKGEKQETAVDFEKLHTLFVYDELGNKICFSDIFKNQKTIVVFTRHFHCFVCKDYIGDLGIVPPEYLQAANVGIVAIGPAPYKFIKPFKEETHFNYPLYTDPEREVYKTLSLTEKMVHGDGKNNKHVKQNLFMGTLRSTWNALKVGEFEGNIKQQGGAFILGPGDVVHFAHIDENSLDHTPINDLLEKAGVAAVSFPKDKRE</sequence>
<evidence type="ECO:0000313" key="2">
    <source>
        <dbReference type="Proteomes" id="UP000242188"/>
    </source>
</evidence>
<dbReference type="EMBL" id="NEDP02005561">
    <property type="protein sequence ID" value="OWF38578.1"/>
    <property type="molecule type" value="Genomic_DNA"/>
</dbReference>
<dbReference type="PANTHER" id="PTHR28630:SF3">
    <property type="entry name" value="PEROXIREDOXIN-LIKE 2C"/>
    <property type="match status" value="1"/>
</dbReference>
<dbReference type="SUPFAM" id="SSF52833">
    <property type="entry name" value="Thioredoxin-like"/>
    <property type="match status" value="1"/>
</dbReference>
<reference evidence="1 2" key="1">
    <citation type="journal article" date="2017" name="Nat. Ecol. Evol.">
        <title>Scallop genome provides insights into evolution of bilaterian karyotype and development.</title>
        <authorList>
            <person name="Wang S."/>
            <person name="Zhang J."/>
            <person name="Jiao W."/>
            <person name="Li J."/>
            <person name="Xun X."/>
            <person name="Sun Y."/>
            <person name="Guo X."/>
            <person name="Huan P."/>
            <person name="Dong B."/>
            <person name="Zhang L."/>
            <person name="Hu X."/>
            <person name="Sun X."/>
            <person name="Wang J."/>
            <person name="Zhao C."/>
            <person name="Wang Y."/>
            <person name="Wang D."/>
            <person name="Huang X."/>
            <person name="Wang R."/>
            <person name="Lv J."/>
            <person name="Li Y."/>
            <person name="Zhang Z."/>
            <person name="Liu B."/>
            <person name="Lu W."/>
            <person name="Hui Y."/>
            <person name="Liang J."/>
            <person name="Zhou Z."/>
            <person name="Hou R."/>
            <person name="Li X."/>
            <person name="Liu Y."/>
            <person name="Li H."/>
            <person name="Ning X."/>
            <person name="Lin Y."/>
            <person name="Zhao L."/>
            <person name="Xing Q."/>
            <person name="Dou J."/>
            <person name="Li Y."/>
            <person name="Mao J."/>
            <person name="Guo H."/>
            <person name="Dou H."/>
            <person name="Li T."/>
            <person name="Mu C."/>
            <person name="Jiang W."/>
            <person name="Fu Q."/>
            <person name="Fu X."/>
            <person name="Miao Y."/>
            <person name="Liu J."/>
            <person name="Yu Q."/>
            <person name="Li R."/>
            <person name="Liao H."/>
            <person name="Li X."/>
            <person name="Kong Y."/>
            <person name="Jiang Z."/>
            <person name="Chourrout D."/>
            <person name="Li R."/>
            <person name="Bao Z."/>
        </authorList>
    </citation>
    <scope>NUCLEOTIDE SEQUENCE [LARGE SCALE GENOMIC DNA]</scope>
    <source>
        <strain evidence="1 2">PY_sf001</strain>
    </source>
</reference>
<dbReference type="Pfam" id="PF13911">
    <property type="entry name" value="AhpC-TSA_2"/>
    <property type="match status" value="1"/>
</dbReference>
<dbReference type="PANTHER" id="PTHR28630">
    <property type="match status" value="1"/>
</dbReference>
<comment type="caution">
    <text evidence="1">The sequence shown here is derived from an EMBL/GenBank/DDBJ whole genome shotgun (WGS) entry which is preliminary data.</text>
</comment>
<gene>
    <name evidence="1" type="ORF">KP79_PYT08956</name>
</gene>
<dbReference type="InterPro" id="IPR036249">
    <property type="entry name" value="Thioredoxin-like_sf"/>
</dbReference>
<keyword evidence="2" id="KW-1185">Reference proteome</keyword>
<evidence type="ECO:0000313" key="1">
    <source>
        <dbReference type="EMBL" id="OWF38578.1"/>
    </source>
</evidence>
<dbReference type="CDD" id="cd02970">
    <property type="entry name" value="PRX_like2"/>
    <property type="match status" value="1"/>
</dbReference>
<dbReference type="OrthoDB" id="40334at2759"/>
<name>A0A210PQ22_MIZYE</name>
<accession>A0A210PQ22</accession>
<dbReference type="InterPro" id="IPR032801">
    <property type="entry name" value="PXL2A/B/C"/>
</dbReference>
<organism evidence="1 2">
    <name type="scientific">Mizuhopecten yessoensis</name>
    <name type="common">Japanese scallop</name>
    <name type="synonym">Patinopecten yessoensis</name>
    <dbReference type="NCBI Taxonomy" id="6573"/>
    <lineage>
        <taxon>Eukaryota</taxon>
        <taxon>Metazoa</taxon>
        <taxon>Spiralia</taxon>
        <taxon>Lophotrochozoa</taxon>
        <taxon>Mollusca</taxon>
        <taxon>Bivalvia</taxon>
        <taxon>Autobranchia</taxon>
        <taxon>Pteriomorphia</taxon>
        <taxon>Pectinida</taxon>
        <taxon>Pectinoidea</taxon>
        <taxon>Pectinidae</taxon>
        <taxon>Mizuhopecten</taxon>
    </lineage>
</organism>
<dbReference type="Gene3D" id="3.40.30.10">
    <property type="entry name" value="Glutaredoxin"/>
    <property type="match status" value="1"/>
</dbReference>